<evidence type="ECO:0000256" key="1">
    <source>
        <dbReference type="SAM" id="MobiDB-lite"/>
    </source>
</evidence>
<dbReference type="EMBL" id="FNBM01000007">
    <property type="protein sequence ID" value="SDG12389.1"/>
    <property type="molecule type" value="Genomic_DNA"/>
</dbReference>
<accession>A0A1G7RQA9</accession>
<dbReference type="OrthoDB" id="6894259at2"/>
<evidence type="ECO:0000313" key="2">
    <source>
        <dbReference type="EMBL" id="SDG12389.1"/>
    </source>
</evidence>
<name>A0A1G7RQA9_9GAMM</name>
<dbReference type="RefSeq" id="WP_092369811.1">
    <property type="nucleotide sequence ID" value="NZ_FNBM01000007.1"/>
</dbReference>
<reference evidence="2 3" key="1">
    <citation type="submission" date="2016-10" db="EMBL/GenBank/DDBJ databases">
        <authorList>
            <person name="de Groot N.N."/>
        </authorList>
    </citation>
    <scope>NUCLEOTIDE SEQUENCE [LARGE SCALE GENOMIC DNA]</scope>
    <source>
        <strain evidence="2 3">LMG 25475</strain>
    </source>
</reference>
<organism evidence="2 3">
    <name type="scientific">Phytopseudomonas seleniipraecipitans</name>
    <dbReference type="NCBI Taxonomy" id="640205"/>
    <lineage>
        <taxon>Bacteria</taxon>
        <taxon>Pseudomonadati</taxon>
        <taxon>Pseudomonadota</taxon>
        <taxon>Gammaproteobacteria</taxon>
        <taxon>Pseudomonadales</taxon>
        <taxon>Pseudomonadaceae</taxon>
        <taxon>Phytopseudomonas</taxon>
    </lineage>
</organism>
<proteinExistence type="predicted"/>
<feature type="region of interest" description="Disordered" evidence="1">
    <location>
        <begin position="213"/>
        <end position="233"/>
    </location>
</feature>
<dbReference type="AlphaFoldDB" id="A0A1G7RQA9"/>
<gene>
    <name evidence="2" type="ORF">SAMN05216381_3209</name>
</gene>
<protein>
    <submittedName>
        <fullName evidence="2">Uncharacterized protein</fullName>
    </submittedName>
</protein>
<evidence type="ECO:0000313" key="3">
    <source>
        <dbReference type="Proteomes" id="UP000243378"/>
    </source>
</evidence>
<sequence>MIYSRLIYTEHEQRPNEKNEGDFTIFSTQQSLDINLNRLPDICIQTFAVLWDLHDVTHLVYLIERAIILGVLSPVKIVRDYQGALTVVCDQETTDAKLEAVATAWNLIAKETGWPYREVQLISEAADCMLPGGDLLLKDIAHQISEHHELGIKEFSSDLLIVADDWTRDIHNTLSIKKDRIPPTTFLDLTFDRDPPCGPEACNTECAHAADELSPDRQARSGGVTLGRPYLNT</sequence>
<dbReference type="Proteomes" id="UP000243378">
    <property type="component" value="Unassembled WGS sequence"/>
</dbReference>